<evidence type="ECO:0000256" key="2">
    <source>
        <dbReference type="RuleBase" id="RU362003"/>
    </source>
</evidence>
<dbReference type="PANTHER" id="PTHR11764">
    <property type="entry name" value="TERPENE CYCLASE/MUTASE FAMILY MEMBER"/>
    <property type="match status" value="1"/>
</dbReference>
<accession>A0A318Y361</accession>
<keyword evidence="7" id="KW-1185">Reference proteome</keyword>
<dbReference type="Gene3D" id="1.50.10.20">
    <property type="match status" value="2"/>
</dbReference>
<dbReference type="InterPro" id="IPR018333">
    <property type="entry name" value="Squalene_cyclase"/>
</dbReference>
<dbReference type="GO" id="GO:0000250">
    <property type="term" value="F:lanosterol synthase activity"/>
    <property type="evidence" value="ECO:0007669"/>
    <property type="project" value="TreeGrafter"/>
</dbReference>
<dbReference type="RefSeq" id="XP_025474253.1">
    <property type="nucleotide sequence ID" value="XM_025628386.1"/>
</dbReference>
<feature type="transmembrane region" description="Helical" evidence="3">
    <location>
        <begin position="103"/>
        <end position="126"/>
    </location>
</feature>
<keyword evidence="3" id="KW-0812">Transmembrane</keyword>
<feature type="domain" description="Squalene cyclase C-terminal" evidence="4">
    <location>
        <begin position="401"/>
        <end position="730"/>
    </location>
</feature>
<keyword evidence="1" id="KW-0677">Repeat</keyword>
<evidence type="ECO:0000259" key="4">
    <source>
        <dbReference type="Pfam" id="PF13243"/>
    </source>
</evidence>
<evidence type="ECO:0000259" key="5">
    <source>
        <dbReference type="Pfam" id="PF13249"/>
    </source>
</evidence>
<dbReference type="NCBIfam" id="TIGR01787">
    <property type="entry name" value="squalene_cyclas"/>
    <property type="match status" value="1"/>
</dbReference>
<dbReference type="AlphaFoldDB" id="A0A318Y361"/>
<dbReference type="EC" id="5.4.99.-" evidence="2"/>
<dbReference type="Proteomes" id="UP000247647">
    <property type="component" value="Unassembled WGS sequence"/>
</dbReference>
<keyword evidence="2" id="KW-0413">Isomerase</keyword>
<dbReference type="EMBL" id="KZ821503">
    <property type="protein sequence ID" value="PYH28775.1"/>
    <property type="molecule type" value="Genomic_DNA"/>
</dbReference>
<sequence length="740" mass="84776">MASKYTLKVKNHLNEDQNNRVGLSYRKRTDIEGWQLVATQDLGRLRWIYVDDAMERKVRPQDDTTKFFLDIPVGIADKHTTQAPSEAIYRGVRFHANTQVRSLGCWAADLSCIFFVTPMLVFAWYITGAQIDEAYVVELIRYMFNCQNPDDGGWPTYLGEESSPMGTKLVYIALRLMGVPADDQHLSKARLYYRRHGGAVYLPGWAKFWLALLGLYDWVGTDPYPVEMWLLPEWFPVSPWKWFVVPRQVYLPMCYLSSRRFTIPTNELLDEIRVELFPENFSSVDFTAFGGVVRSSKRLQPKSWVLQTLNWGLTNVWNPWICPNKLKEKAEKRAWETLENMDRQSNSTGIVSIDAWLNMIAFYCAEGPNSPALKHMQDVSLEYLWMSASGMQSMSIHGGHAWETSFALQTLAYTGLANHQDFRRNAVQAYEFLIRQQLLEEWDNSPYCHRPSRLGAWPFTTRYHGTPCSDCTAEVLKAILMVESEMGLRQMKDQNICLAVDNLLLIQNASGGYSSFEPIAAGSWLEYFNGTEMFGQVMTEHDYVECTSSCVTALALFRARNGGYRRLEVDRAIERGVKYIETSQRNDGGWMASWGITFTYGAFFAMEALHCGGRTYENSPVVRTGCRFLLDLQEPDGGWGETLESRLVNNYVRAPKSNTVQTAWACMALMYAGYPDSEPIKRGLQLVMSRQKANGEWEQEYPVGAGILTCHIQYHNFIYSFPIRALAMYEKTYGWPIALK</sequence>
<evidence type="ECO:0000313" key="7">
    <source>
        <dbReference type="Proteomes" id="UP000247647"/>
    </source>
</evidence>
<dbReference type="SUPFAM" id="SSF48239">
    <property type="entry name" value="Terpenoid cyclases/Protein prenyltransferases"/>
    <property type="match status" value="1"/>
</dbReference>
<proteinExistence type="inferred from homology"/>
<dbReference type="GO" id="GO:0016104">
    <property type="term" value="P:triterpenoid biosynthetic process"/>
    <property type="evidence" value="ECO:0007669"/>
    <property type="project" value="InterPro"/>
</dbReference>
<evidence type="ECO:0000256" key="3">
    <source>
        <dbReference type="SAM" id="Phobius"/>
    </source>
</evidence>
<dbReference type="GO" id="GO:0005811">
    <property type="term" value="C:lipid droplet"/>
    <property type="evidence" value="ECO:0007669"/>
    <property type="project" value="InterPro"/>
</dbReference>
<organism evidence="6 7">
    <name type="scientific">Aspergillus neoniger (strain CBS 115656)</name>
    <dbReference type="NCBI Taxonomy" id="1448310"/>
    <lineage>
        <taxon>Eukaryota</taxon>
        <taxon>Fungi</taxon>
        <taxon>Dikarya</taxon>
        <taxon>Ascomycota</taxon>
        <taxon>Pezizomycotina</taxon>
        <taxon>Eurotiomycetes</taxon>
        <taxon>Eurotiomycetidae</taxon>
        <taxon>Eurotiales</taxon>
        <taxon>Aspergillaceae</taxon>
        <taxon>Aspergillus</taxon>
        <taxon>Aspergillus subgen. Circumdati</taxon>
    </lineage>
</organism>
<dbReference type="Pfam" id="PF13243">
    <property type="entry name" value="SQHop_cyclase_C"/>
    <property type="match status" value="1"/>
</dbReference>
<dbReference type="InterPro" id="IPR032697">
    <property type="entry name" value="SQ_cyclase_N"/>
</dbReference>
<dbReference type="Pfam" id="PF13249">
    <property type="entry name" value="SQHop_cyclase_N"/>
    <property type="match status" value="1"/>
</dbReference>
<dbReference type="InterPro" id="IPR008930">
    <property type="entry name" value="Terpenoid_cyclase/PrenylTrfase"/>
</dbReference>
<comment type="similarity">
    <text evidence="2">Belongs to the terpene cyclase/mutase family.</text>
</comment>
<keyword evidence="3" id="KW-1133">Transmembrane helix</keyword>
<dbReference type="SFLD" id="SFLDG01016">
    <property type="entry name" value="Prenyltransferase_Like_2"/>
    <property type="match status" value="1"/>
</dbReference>
<dbReference type="GeneID" id="37130842"/>
<dbReference type="GO" id="GO:0006696">
    <property type="term" value="P:ergosterol biosynthetic process"/>
    <property type="evidence" value="ECO:0007669"/>
    <property type="project" value="TreeGrafter"/>
</dbReference>
<protein>
    <recommendedName>
        <fullName evidence="2">Terpene cyclase/mutase family member</fullName>
        <ecNumber evidence="2">5.4.99.-</ecNumber>
    </recommendedName>
</protein>
<dbReference type="OrthoDB" id="21502at2759"/>
<dbReference type="InterPro" id="IPR032696">
    <property type="entry name" value="SQ_cyclase_C"/>
</dbReference>
<keyword evidence="3" id="KW-0472">Membrane</keyword>
<reference evidence="6" key="1">
    <citation type="submission" date="2016-12" db="EMBL/GenBank/DDBJ databases">
        <title>The genomes of Aspergillus section Nigri reveals drivers in fungal speciation.</title>
        <authorList>
            <consortium name="DOE Joint Genome Institute"/>
            <person name="Vesth T.C."/>
            <person name="Nybo J."/>
            <person name="Theobald S."/>
            <person name="Brandl J."/>
            <person name="Frisvad J.C."/>
            <person name="Nielsen K.F."/>
            <person name="Lyhne E.K."/>
            <person name="Kogle M.E."/>
            <person name="Kuo A."/>
            <person name="Riley R."/>
            <person name="Clum A."/>
            <person name="Nolan M."/>
            <person name="Lipzen A."/>
            <person name="Salamov A."/>
            <person name="Henrissat B."/>
            <person name="Wiebenga A."/>
            <person name="De Vries R.P."/>
            <person name="Grigoriev I.V."/>
            <person name="Mortensen U.H."/>
            <person name="Andersen M.R."/>
            <person name="Baker S.E."/>
        </authorList>
    </citation>
    <scope>NUCLEOTIDE SEQUENCE [LARGE SCALE GENOMIC DNA]</scope>
    <source>
        <strain evidence="6">CBS 115656</strain>
    </source>
</reference>
<evidence type="ECO:0000256" key="1">
    <source>
        <dbReference type="ARBA" id="ARBA00022737"/>
    </source>
</evidence>
<dbReference type="PANTHER" id="PTHR11764:SF76">
    <property type="entry name" value="TERPENE CYCLASE_MUTASE FAMILY MEMBER"/>
    <property type="match status" value="1"/>
</dbReference>
<feature type="domain" description="Squalene cyclase N-terminal" evidence="5">
    <location>
        <begin position="98"/>
        <end position="367"/>
    </location>
</feature>
<name>A0A318Y361_ASPNB</name>
<gene>
    <name evidence="6" type="ORF">BO87DRAFT_450034</name>
</gene>
<evidence type="ECO:0000313" key="6">
    <source>
        <dbReference type="EMBL" id="PYH28775.1"/>
    </source>
</evidence>